<sequence>MFQRSRFSIKPSEINYTCSAIGVTPQDIAREVGRVAGSATQTEMYRPPKLQVFKQTGQYFTLNNSDLHLCRLLEKRGEIETVRVEMIPRHRVPKGVSALLLPRDGGQSAGGTSTEESVPTHCGKCSEQTDRKSNDKVPEVDEDTQSVVSVSLDSDVESVDSQPDPYYCSTPESSTSASTESDLGEDMESVV</sequence>
<evidence type="ECO:0000313" key="2">
    <source>
        <dbReference type="Proteomes" id="UP000694844"/>
    </source>
</evidence>
<organism evidence="2 3">
    <name type="scientific">Crassostrea virginica</name>
    <name type="common">Eastern oyster</name>
    <dbReference type="NCBI Taxonomy" id="6565"/>
    <lineage>
        <taxon>Eukaryota</taxon>
        <taxon>Metazoa</taxon>
        <taxon>Spiralia</taxon>
        <taxon>Lophotrochozoa</taxon>
        <taxon>Mollusca</taxon>
        <taxon>Bivalvia</taxon>
        <taxon>Autobranchia</taxon>
        <taxon>Pteriomorphia</taxon>
        <taxon>Ostreida</taxon>
        <taxon>Ostreoidea</taxon>
        <taxon>Ostreidae</taxon>
        <taxon>Crassostrea</taxon>
    </lineage>
</organism>
<keyword evidence="2" id="KW-1185">Reference proteome</keyword>
<feature type="compositionally biased region" description="Acidic residues" evidence="1">
    <location>
        <begin position="182"/>
        <end position="191"/>
    </location>
</feature>
<dbReference type="OrthoDB" id="415230at2759"/>
<reference evidence="3" key="1">
    <citation type="submission" date="2025-08" db="UniProtKB">
        <authorList>
            <consortium name="RefSeq"/>
        </authorList>
    </citation>
    <scope>IDENTIFICATION</scope>
    <source>
        <tissue evidence="3">Whole sample</tissue>
    </source>
</reference>
<dbReference type="KEGG" id="cvn:111121870"/>
<dbReference type="RefSeq" id="XP_022319045.1">
    <property type="nucleotide sequence ID" value="XM_022463337.1"/>
</dbReference>
<dbReference type="AlphaFoldDB" id="A0A8B8CTK4"/>
<evidence type="ECO:0000256" key="1">
    <source>
        <dbReference type="SAM" id="MobiDB-lite"/>
    </source>
</evidence>
<feature type="region of interest" description="Disordered" evidence="1">
    <location>
        <begin position="100"/>
        <end position="191"/>
    </location>
</feature>
<evidence type="ECO:0000313" key="3">
    <source>
        <dbReference type="RefSeq" id="XP_022319045.1"/>
    </source>
</evidence>
<name>A0A8B8CTK4_CRAVI</name>
<proteinExistence type="predicted"/>
<gene>
    <name evidence="3" type="primary">LOC111121870</name>
</gene>
<feature type="compositionally biased region" description="Low complexity" evidence="1">
    <location>
        <begin position="169"/>
        <end position="181"/>
    </location>
</feature>
<dbReference type="GeneID" id="111121870"/>
<protein>
    <submittedName>
        <fullName evidence="3">Uncharacterized protein LOC111121870</fullName>
    </submittedName>
</protein>
<accession>A0A8B8CTK4</accession>
<dbReference type="Proteomes" id="UP000694844">
    <property type="component" value="Chromosome 2"/>
</dbReference>
<feature type="compositionally biased region" description="Basic and acidic residues" evidence="1">
    <location>
        <begin position="127"/>
        <end position="139"/>
    </location>
</feature>